<keyword evidence="2" id="KW-1185">Reference proteome</keyword>
<dbReference type="RefSeq" id="WP_326071614.1">
    <property type="nucleotide sequence ID" value="NZ_JARLKY010000018.1"/>
</dbReference>
<gene>
    <name evidence="1" type="ORF">P4I72_09030</name>
</gene>
<evidence type="ECO:0000313" key="1">
    <source>
        <dbReference type="EMBL" id="MEC0227266.1"/>
    </source>
</evidence>
<reference evidence="1 2" key="1">
    <citation type="submission" date="2023-03" db="EMBL/GenBank/DDBJ databases">
        <title>Bacillus Genome Sequencing.</title>
        <authorList>
            <person name="Dunlap C."/>
        </authorList>
    </citation>
    <scope>NUCLEOTIDE SEQUENCE [LARGE SCALE GENOMIC DNA]</scope>
    <source>
        <strain evidence="1 2">BD-533</strain>
    </source>
</reference>
<evidence type="ECO:0000313" key="2">
    <source>
        <dbReference type="Proteomes" id="UP001338137"/>
    </source>
</evidence>
<proteinExistence type="predicted"/>
<accession>A0ABU6FZX4</accession>
<sequence>MIVHRITLSTGILRRAPKTKFALIDVVNLNRITNRAVTVQVFDWSTGSPVPLKVSPCGTKKCTVNIRPNKSVFLFADVSKVTFKYEVRITHQEDRKLITNVTGVTNTPFTPQVGDTVLQSNLVRIK</sequence>
<protein>
    <submittedName>
        <fullName evidence="1">Uncharacterized protein</fullName>
    </submittedName>
</protein>
<comment type="caution">
    <text evidence="1">The sequence shown here is derived from an EMBL/GenBank/DDBJ whole genome shotgun (WGS) entry which is preliminary data.</text>
</comment>
<organism evidence="1 2">
    <name type="scientific">Paenibacillus alba</name>
    <dbReference type="NCBI Taxonomy" id="1197127"/>
    <lineage>
        <taxon>Bacteria</taxon>
        <taxon>Bacillati</taxon>
        <taxon>Bacillota</taxon>
        <taxon>Bacilli</taxon>
        <taxon>Bacillales</taxon>
        <taxon>Paenibacillaceae</taxon>
        <taxon>Paenibacillus</taxon>
    </lineage>
</organism>
<name>A0ABU6FZX4_9BACL</name>
<dbReference type="EMBL" id="JARLKY010000018">
    <property type="protein sequence ID" value="MEC0227266.1"/>
    <property type="molecule type" value="Genomic_DNA"/>
</dbReference>
<dbReference type="Proteomes" id="UP001338137">
    <property type="component" value="Unassembled WGS sequence"/>
</dbReference>